<dbReference type="eggNOG" id="COG1236">
    <property type="taxonomic scope" value="Bacteria"/>
</dbReference>
<dbReference type="InterPro" id="IPR050698">
    <property type="entry name" value="MBL"/>
</dbReference>
<dbReference type="AlphaFoldDB" id="C6XT59"/>
<keyword evidence="1" id="KW-0269">Exonuclease</keyword>
<gene>
    <name evidence="1" type="ordered locus">Phep_1406</name>
</gene>
<dbReference type="GO" id="GO:0004521">
    <property type="term" value="F:RNA endonuclease activity"/>
    <property type="evidence" value="ECO:0007669"/>
    <property type="project" value="TreeGrafter"/>
</dbReference>
<dbReference type="RefSeq" id="WP_012781564.1">
    <property type="nucleotide sequence ID" value="NC_013061.1"/>
</dbReference>
<dbReference type="Proteomes" id="UP000000852">
    <property type="component" value="Chromosome"/>
</dbReference>
<dbReference type="PANTHER" id="PTHR11203:SF49">
    <property type="entry name" value="BLL1145 PROTEIN"/>
    <property type="match status" value="1"/>
</dbReference>
<accession>C6XT59</accession>
<proteinExistence type="predicted"/>
<dbReference type="EMBL" id="CP001681">
    <property type="protein sequence ID" value="ACU03620.1"/>
    <property type="molecule type" value="Genomic_DNA"/>
</dbReference>
<keyword evidence="1" id="KW-0540">Nuclease</keyword>
<reference evidence="1 2" key="1">
    <citation type="journal article" date="2009" name="Stand. Genomic Sci.">
        <title>Complete genome sequence of Pedobacter heparinus type strain (HIM 762-3).</title>
        <authorList>
            <person name="Han C."/>
            <person name="Spring S."/>
            <person name="Lapidus A."/>
            <person name="Del Rio T.G."/>
            <person name="Tice H."/>
            <person name="Copeland A."/>
            <person name="Cheng J.F."/>
            <person name="Lucas S."/>
            <person name="Chen F."/>
            <person name="Nolan M."/>
            <person name="Bruce D."/>
            <person name="Goodwin L."/>
            <person name="Pitluck S."/>
            <person name="Ivanova N."/>
            <person name="Mavromatis K."/>
            <person name="Mikhailova N."/>
            <person name="Pati A."/>
            <person name="Chen A."/>
            <person name="Palaniappan K."/>
            <person name="Land M."/>
            <person name="Hauser L."/>
            <person name="Chang Y.J."/>
            <person name="Jeffries C.C."/>
            <person name="Saunders E."/>
            <person name="Chertkov O."/>
            <person name="Brettin T."/>
            <person name="Goker M."/>
            <person name="Rohde M."/>
            <person name="Bristow J."/>
            <person name="Eisen J.A."/>
            <person name="Markowitz V."/>
            <person name="Hugenholtz P."/>
            <person name="Kyrpides N.C."/>
            <person name="Klenk H.P."/>
            <person name="Detter J.C."/>
        </authorList>
    </citation>
    <scope>NUCLEOTIDE SEQUENCE [LARGE SCALE GENOMIC DNA]</scope>
    <source>
        <strain evidence="2">ATCC 13125 / DSM 2366 / CIP 104194 / JCM 7457 / NBRC 12017 / NCIMB 9290 / NRRL B-14731 / HIM 762-3</strain>
    </source>
</reference>
<dbReference type="PANTHER" id="PTHR11203">
    <property type="entry name" value="CLEAVAGE AND POLYADENYLATION SPECIFICITY FACTOR FAMILY MEMBER"/>
    <property type="match status" value="1"/>
</dbReference>
<sequence>MILDDFIVVTKTGLFCKYGDFYLDPKEIVKHAVISHAHGDHAIGGNLNVYCTEATALFMKHRYKKFAGAEFYIKPYATAFDLNGVRISFIPAGHILGSAQVLMEYKGVKYLYTGDYKLQPDKTCEPIEFVTADVLITETTFADPGTQHPVAEEEILKLNATQNNIMLGAYSLGKCQRLISLMNDHCIEKRILVHHSMLPFIKIYEQMGINLGRYEAYDRKVMKNNVANMVYMVPPMVFRSYFKAINVIRVFATGWKHLQNNHEIQLYISDHADWNDILFTVEKVKPTQIWTNHGSGIQLKSHFERSLVVKLLN</sequence>
<dbReference type="Gene3D" id="3.60.15.10">
    <property type="entry name" value="Ribonuclease Z/Hydroxyacylglutathione hydrolase-like"/>
    <property type="match status" value="1"/>
</dbReference>
<name>C6XT59_PEDHD</name>
<evidence type="ECO:0000313" key="1">
    <source>
        <dbReference type="EMBL" id="ACU03620.1"/>
    </source>
</evidence>
<keyword evidence="1" id="KW-0378">Hydrolase</keyword>
<evidence type="ECO:0000313" key="2">
    <source>
        <dbReference type="Proteomes" id="UP000000852"/>
    </source>
</evidence>
<dbReference type="SUPFAM" id="SSF56281">
    <property type="entry name" value="Metallo-hydrolase/oxidoreductase"/>
    <property type="match status" value="1"/>
</dbReference>
<organism evidence="1 2">
    <name type="scientific">Pedobacter heparinus (strain ATCC 13125 / DSM 2366 / CIP 104194 / JCM 7457 / NBRC 12017 / NCIMB 9290 / NRRL B-14731 / HIM 762-3)</name>
    <dbReference type="NCBI Taxonomy" id="485917"/>
    <lineage>
        <taxon>Bacteria</taxon>
        <taxon>Pseudomonadati</taxon>
        <taxon>Bacteroidota</taxon>
        <taxon>Sphingobacteriia</taxon>
        <taxon>Sphingobacteriales</taxon>
        <taxon>Sphingobacteriaceae</taxon>
        <taxon>Pedobacter</taxon>
    </lineage>
</organism>
<dbReference type="OrthoDB" id="9803916at2"/>
<dbReference type="GO" id="GO:0004527">
    <property type="term" value="F:exonuclease activity"/>
    <property type="evidence" value="ECO:0007669"/>
    <property type="project" value="UniProtKB-KW"/>
</dbReference>
<dbReference type="KEGG" id="phe:Phep_1406"/>
<protein>
    <submittedName>
        <fullName evidence="1">Exonuclease of the beta-lactamase fold involved in RNA processing-like protein</fullName>
    </submittedName>
</protein>
<dbReference type="HOGENOM" id="CLU_050517_1_0_10"/>
<dbReference type="STRING" id="485917.Phep_1406"/>
<keyword evidence="2" id="KW-1185">Reference proteome</keyword>
<dbReference type="InterPro" id="IPR036866">
    <property type="entry name" value="RibonucZ/Hydroxyglut_hydro"/>
</dbReference>